<evidence type="ECO:0000313" key="3">
    <source>
        <dbReference type="Proteomes" id="UP001165369"/>
    </source>
</evidence>
<comment type="caution">
    <text evidence="2">The sequence shown here is derived from an EMBL/GenBank/DDBJ whole genome shotgun (WGS) entry which is preliminary data.</text>
</comment>
<reference evidence="2" key="1">
    <citation type="submission" date="2022-05" db="EMBL/GenBank/DDBJ databases">
        <title>Halomonas geminus sp. nov. and Halomonas llamarensis sp. nov. isolated from high-altitude salars of the Atacama Desert.</title>
        <authorList>
            <person name="Hintersatz C."/>
            <person name="Rojas L.A."/>
            <person name="Wei T.-S."/>
            <person name="Kutschke S."/>
            <person name="Lehmann F."/>
            <person name="Jain R."/>
            <person name="Pollmann K."/>
        </authorList>
    </citation>
    <scope>NUCLEOTIDE SEQUENCE</scope>
    <source>
        <strain evidence="2">ATCH28</strain>
    </source>
</reference>
<name>A0ABT0T685_9GAMM</name>
<accession>A0ABT0T685</accession>
<dbReference type="EMBL" id="JAMJPK010000013">
    <property type="protein sequence ID" value="MCL7942293.1"/>
    <property type="molecule type" value="Genomic_DNA"/>
</dbReference>
<feature type="compositionally biased region" description="Basic and acidic residues" evidence="1">
    <location>
        <begin position="27"/>
        <end position="43"/>
    </location>
</feature>
<sequence>MTIQRCGEDIGSADEGKEIYCNCGSPDDSREYRSRSELEHTPVDYESTGFGPDGEEIDDGPTSSMSLATLILSNGARIEFSAVEEDSGNHGIAMREIGDVERMMPSVLSMTSRLTALEIYSKLSPNAPIPRLIVAQSDCQPQNALVDIVEEPLEVDLDVLGILPPVVQFGSSSGGGYGGQFCVSGDGWHAFRAFACEGSYPANAWIWCDPSVAYYWRDRWTNGRNRKNSFGITATCGAPAETRHYYKKKVNGKWKRLNTWYLPNHYWQWTRYEGVAKRDRWVRHVSSIQGQPSFVRCFTAIYT</sequence>
<evidence type="ECO:0000313" key="2">
    <source>
        <dbReference type="EMBL" id="MCL7942293.1"/>
    </source>
</evidence>
<proteinExistence type="predicted"/>
<evidence type="ECO:0000256" key="1">
    <source>
        <dbReference type="SAM" id="MobiDB-lite"/>
    </source>
</evidence>
<keyword evidence="3" id="KW-1185">Reference proteome</keyword>
<organism evidence="2 3">
    <name type="scientific">Halomonas gemina</name>
    <dbReference type="NCBI Taxonomy" id="2945105"/>
    <lineage>
        <taxon>Bacteria</taxon>
        <taxon>Pseudomonadati</taxon>
        <taxon>Pseudomonadota</taxon>
        <taxon>Gammaproteobacteria</taxon>
        <taxon>Oceanospirillales</taxon>
        <taxon>Halomonadaceae</taxon>
        <taxon>Halomonas</taxon>
    </lineage>
</organism>
<dbReference type="RefSeq" id="WP_250063951.1">
    <property type="nucleotide sequence ID" value="NZ_JAMJPK010000013.1"/>
</dbReference>
<gene>
    <name evidence="2" type="ORF">M8009_18635</name>
</gene>
<dbReference type="Proteomes" id="UP001165369">
    <property type="component" value="Unassembled WGS sequence"/>
</dbReference>
<protein>
    <submittedName>
        <fullName evidence="2">Uncharacterized protein</fullName>
    </submittedName>
</protein>
<feature type="region of interest" description="Disordered" evidence="1">
    <location>
        <begin position="25"/>
        <end position="55"/>
    </location>
</feature>